<protein>
    <submittedName>
        <fullName evidence="1">Uncharacterized protein</fullName>
    </submittedName>
</protein>
<dbReference type="EMBL" id="FNEM01000006">
    <property type="protein sequence ID" value="SDJ21895.1"/>
    <property type="molecule type" value="Genomic_DNA"/>
</dbReference>
<gene>
    <name evidence="1" type="ORF">SAMN04488540_10618</name>
</gene>
<proteinExistence type="predicted"/>
<organism evidence="1 2">
    <name type="scientific">Ferrimonas sediminum</name>
    <dbReference type="NCBI Taxonomy" id="718193"/>
    <lineage>
        <taxon>Bacteria</taxon>
        <taxon>Pseudomonadati</taxon>
        <taxon>Pseudomonadota</taxon>
        <taxon>Gammaproteobacteria</taxon>
        <taxon>Alteromonadales</taxon>
        <taxon>Ferrimonadaceae</taxon>
        <taxon>Ferrimonas</taxon>
    </lineage>
</organism>
<accession>A0A1G8RZD2</accession>
<sequence>MAWVCNNCNVLIDDDAFSQCWHCCSARSLDTGLPDVATQPLCLRCDVPLQALPITPSPALQTLLLALSLKQPLQLYACRRCGKVEQFLSEADRDNLVVTGD</sequence>
<evidence type="ECO:0000313" key="1">
    <source>
        <dbReference type="EMBL" id="SDJ21895.1"/>
    </source>
</evidence>
<dbReference type="AlphaFoldDB" id="A0A1G8RZD2"/>
<dbReference type="OrthoDB" id="6293663at2"/>
<dbReference type="RefSeq" id="WP_090364896.1">
    <property type="nucleotide sequence ID" value="NZ_FNEM01000006.1"/>
</dbReference>
<name>A0A1G8RZD2_9GAMM</name>
<keyword evidence="2" id="KW-1185">Reference proteome</keyword>
<evidence type="ECO:0000313" key="2">
    <source>
        <dbReference type="Proteomes" id="UP000199527"/>
    </source>
</evidence>
<dbReference type="Proteomes" id="UP000199527">
    <property type="component" value="Unassembled WGS sequence"/>
</dbReference>
<reference evidence="2" key="1">
    <citation type="submission" date="2016-10" db="EMBL/GenBank/DDBJ databases">
        <authorList>
            <person name="Varghese N."/>
            <person name="Submissions S."/>
        </authorList>
    </citation>
    <scope>NUCLEOTIDE SEQUENCE [LARGE SCALE GENOMIC DNA]</scope>
    <source>
        <strain evidence="2">DSM 23317</strain>
    </source>
</reference>